<dbReference type="RefSeq" id="WP_201561758.1">
    <property type="nucleotide sequence ID" value="NZ_CAJGZK010000004.1"/>
</dbReference>
<organism evidence="1 2">
    <name type="scientific">Psychrobacter glacincola</name>
    <dbReference type="NCBI Taxonomy" id="56810"/>
    <lineage>
        <taxon>Bacteria</taxon>
        <taxon>Pseudomonadati</taxon>
        <taxon>Pseudomonadota</taxon>
        <taxon>Gammaproteobacteria</taxon>
        <taxon>Moraxellales</taxon>
        <taxon>Moraxellaceae</taxon>
        <taxon>Psychrobacter</taxon>
    </lineage>
</organism>
<sequence length="162" mass="19110">MGTNISYFLAPYGWSVCWFYKDGRSYEVNISHSFGDDPMVVCMQSLMKIMKGDKSTSFVWYGEPGGNLVILNEIENLSKDVYIKVIDIEVNYGQELNFEELAKGRAELEFQINKIQLVRMLYYEFKKIFELMKGKEFSLTRKDEFPFKEFDEFEKTALEYII</sequence>
<dbReference type="Proteomes" id="UP001596264">
    <property type="component" value="Unassembled WGS sequence"/>
</dbReference>
<accession>A0ABW1W8T9</accession>
<dbReference type="EMBL" id="JBHSTZ010000025">
    <property type="protein sequence ID" value="MFC6381564.1"/>
    <property type="molecule type" value="Genomic_DNA"/>
</dbReference>
<gene>
    <name evidence="1" type="ORF">ACFP58_08875</name>
</gene>
<reference evidence="2" key="1">
    <citation type="journal article" date="2019" name="Int. J. Syst. Evol. Microbiol.">
        <title>The Global Catalogue of Microorganisms (GCM) 10K type strain sequencing project: providing services to taxonomists for standard genome sequencing and annotation.</title>
        <authorList>
            <consortium name="The Broad Institute Genomics Platform"/>
            <consortium name="The Broad Institute Genome Sequencing Center for Infectious Disease"/>
            <person name="Wu L."/>
            <person name="Ma J."/>
        </authorList>
    </citation>
    <scope>NUCLEOTIDE SEQUENCE [LARGE SCALE GENOMIC DNA]</scope>
    <source>
        <strain evidence="2">CCM 2050</strain>
    </source>
</reference>
<evidence type="ECO:0000313" key="1">
    <source>
        <dbReference type="EMBL" id="MFC6381564.1"/>
    </source>
</evidence>
<comment type="caution">
    <text evidence="1">The sequence shown here is derived from an EMBL/GenBank/DDBJ whole genome shotgun (WGS) entry which is preliminary data.</text>
</comment>
<proteinExistence type="predicted"/>
<keyword evidence="2" id="KW-1185">Reference proteome</keyword>
<protein>
    <submittedName>
        <fullName evidence="1">Uncharacterized protein</fullName>
    </submittedName>
</protein>
<name>A0ABW1W8T9_9GAMM</name>
<evidence type="ECO:0000313" key="2">
    <source>
        <dbReference type="Proteomes" id="UP001596264"/>
    </source>
</evidence>